<keyword evidence="4" id="KW-0479">Metal-binding</keyword>
<evidence type="ECO:0000256" key="1">
    <source>
        <dbReference type="ARBA" id="ARBA00001962"/>
    </source>
</evidence>
<dbReference type="UniPathway" id="UPA00326"/>
<dbReference type="InterPro" id="IPR033909">
    <property type="entry name" value="RNR_small"/>
</dbReference>
<gene>
    <name evidence="7" type="ORF">phiA829_094</name>
</gene>
<comment type="similarity">
    <text evidence="2">Belongs to the ribonucleoside diphosphate reductase small chain family.</text>
</comment>
<sequence>MTVINLQNQTPHTERTMFFDEEVDIQRYDIVKYNWAERWTDKGLGNFWRPQEVDLTKDKRDYAELDFAQKFIFDSNLKRQIVLDTVQGRAPALAFLPIVSLPEIEAAVLKWTFDESIHSRSYTHILRNVHDNPSEIFDNILGIQEIADLAKDISVYYDDLIRFNKTSELFGSYDHKKALWRALFAVNALEGIRFYVSFACSWAFAQVLGKMEGNAKVIKLICRDENEHLKFTQLLLQTLPKEDPDFAKIRDELSEEMNDLFMSVVDQEKGWAKYLFQHGDMLGLDEKVCCDFVDWLAVKRMGAIGMNYSGNSPKDHPLPWIASWISGNTRQVAPQEAEVESYIIGVTEGGVDTKGLNDVRVSL</sequence>
<dbReference type="Proteomes" id="UP000221506">
    <property type="component" value="Segment"/>
</dbReference>
<dbReference type="EC" id="1.17.4.1" evidence="3"/>
<organism evidence="7 8">
    <name type="scientific">Aeromonas phage phiA8-29</name>
    <dbReference type="NCBI Taxonomy" id="1978922"/>
    <lineage>
        <taxon>Viruses</taxon>
        <taxon>Duplodnaviria</taxon>
        <taxon>Heunggongvirae</taxon>
        <taxon>Uroviricota</taxon>
        <taxon>Caudoviricetes</taxon>
        <taxon>Pantevenvirales</taxon>
        <taxon>Ackermannviridae</taxon>
        <taxon>Tedavirus</taxon>
        <taxon>Tedavirus A829</taxon>
    </lineage>
</organism>
<evidence type="ECO:0000256" key="3">
    <source>
        <dbReference type="ARBA" id="ARBA00012274"/>
    </source>
</evidence>
<dbReference type="GO" id="GO:0009263">
    <property type="term" value="P:deoxyribonucleotide biosynthetic process"/>
    <property type="evidence" value="ECO:0007669"/>
    <property type="project" value="InterPro"/>
</dbReference>
<evidence type="ECO:0000313" key="8">
    <source>
        <dbReference type="Proteomes" id="UP000221506"/>
    </source>
</evidence>
<evidence type="ECO:0000256" key="5">
    <source>
        <dbReference type="ARBA" id="ARBA00023002"/>
    </source>
</evidence>
<name>A0A1W6DYB5_9CAUD</name>
<dbReference type="GO" id="GO:0046872">
    <property type="term" value="F:metal ion binding"/>
    <property type="evidence" value="ECO:0007669"/>
    <property type="project" value="UniProtKB-KW"/>
</dbReference>
<dbReference type="EMBL" id="KY914485">
    <property type="protein sequence ID" value="ARK07914.1"/>
    <property type="molecule type" value="Genomic_DNA"/>
</dbReference>
<dbReference type="InterPro" id="IPR009078">
    <property type="entry name" value="Ferritin-like_SF"/>
</dbReference>
<evidence type="ECO:0000256" key="4">
    <source>
        <dbReference type="ARBA" id="ARBA00022723"/>
    </source>
</evidence>
<proteinExistence type="inferred from homology"/>
<comment type="cofactor">
    <cofactor evidence="1">
        <name>Fe cation</name>
        <dbReference type="ChEBI" id="CHEBI:24875"/>
    </cofactor>
</comment>
<dbReference type="PANTHER" id="PTHR23409:SF18">
    <property type="entry name" value="RIBONUCLEOSIDE-DIPHOSPHATE REDUCTASE SUBUNIT M2"/>
    <property type="match status" value="1"/>
</dbReference>
<accession>A0A1W6DYB5</accession>
<evidence type="ECO:0000256" key="2">
    <source>
        <dbReference type="ARBA" id="ARBA00009303"/>
    </source>
</evidence>
<evidence type="ECO:0000313" key="7">
    <source>
        <dbReference type="EMBL" id="ARK07914.1"/>
    </source>
</evidence>
<keyword evidence="5" id="KW-0560">Oxidoreductase</keyword>
<dbReference type="SUPFAM" id="SSF47240">
    <property type="entry name" value="Ferritin-like"/>
    <property type="match status" value="1"/>
</dbReference>
<dbReference type="InterPro" id="IPR000358">
    <property type="entry name" value="RNR_small_fam"/>
</dbReference>
<dbReference type="Pfam" id="PF00268">
    <property type="entry name" value="Ribonuc_red_sm"/>
    <property type="match status" value="1"/>
</dbReference>
<dbReference type="Gene3D" id="1.10.620.20">
    <property type="entry name" value="Ribonucleotide Reductase, subunit A"/>
    <property type="match status" value="1"/>
</dbReference>
<dbReference type="CDD" id="cd01049">
    <property type="entry name" value="RNRR2"/>
    <property type="match status" value="1"/>
</dbReference>
<dbReference type="InterPro" id="IPR012348">
    <property type="entry name" value="RNR-like"/>
</dbReference>
<dbReference type="GO" id="GO:0004748">
    <property type="term" value="F:ribonucleoside-diphosphate reductase activity, thioredoxin disulfide as acceptor"/>
    <property type="evidence" value="ECO:0007669"/>
    <property type="project" value="UniProtKB-EC"/>
</dbReference>
<dbReference type="NCBIfam" id="NF006576">
    <property type="entry name" value="PRK09101.1"/>
    <property type="match status" value="1"/>
</dbReference>
<protein>
    <recommendedName>
        <fullName evidence="3">ribonucleoside-diphosphate reductase</fullName>
        <ecNumber evidence="3">1.17.4.1</ecNumber>
    </recommendedName>
</protein>
<keyword evidence="6" id="KW-0408">Iron</keyword>
<keyword evidence="8" id="KW-1185">Reference proteome</keyword>
<dbReference type="PANTHER" id="PTHR23409">
    <property type="entry name" value="RIBONUCLEOSIDE-DIPHOSPHATE REDUCTASE SMALL CHAIN"/>
    <property type="match status" value="1"/>
</dbReference>
<evidence type="ECO:0000256" key="6">
    <source>
        <dbReference type="ARBA" id="ARBA00023004"/>
    </source>
</evidence>
<reference evidence="7 8" key="1">
    <citation type="submission" date="2017-04" db="EMBL/GenBank/DDBJ databases">
        <title>Complete genome sequence and characterization of temperature-dependent bacteriophage phiA8-29 infecting Aeromonas.</title>
        <authorList>
            <person name="He Y."/>
            <person name="Yang H."/>
        </authorList>
    </citation>
    <scope>NUCLEOTIDE SEQUENCE [LARGE SCALE GENOMIC DNA]</scope>
</reference>